<sequence length="284" mass="28795">MIAVTGASGQLGRLVIAGLLEKVAPDTIVALVRDPAKLADLAAQGVVVRAFDYNQADTLAGALAGVDRLLLISSSEIGQRVAQHQAVIAAAKAAGVGFIAYTSLLHADTNPLNLAVEHRATELALADGGVPHALLRNGWYTENYAQSAPMAVAHGAVLGSAGAGRISGAARADYAAAAVAVLTADAAKPAIYELAGDEAFTLADLAAALSDLSGKPVAYQDLPEADYRAALEGVGLPAAIAAMLAESDTKAANGALFDDNHALSEVIGRPTTPWRTTLESALNG</sequence>
<gene>
    <name evidence="2" type="ORF">SIL82_18065</name>
</gene>
<dbReference type="InterPro" id="IPR036291">
    <property type="entry name" value="NAD(P)-bd_dom_sf"/>
</dbReference>
<keyword evidence="3" id="KW-1185">Reference proteome</keyword>
<evidence type="ECO:0000313" key="3">
    <source>
        <dbReference type="Proteomes" id="UP001279660"/>
    </source>
</evidence>
<dbReference type="Pfam" id="PF05368">
    <property type="entry name" value="NmrA"/>
    <property type="match status" value="1"/>
</dbReference>
<dbReference type="SUPFAM" id="SSF51735">
    <property type="entry name" value="NAD(P)-binding Rossmann-fold domains"/>
    <property type="match status" value="1"/>
</dbReference>
<feature type="domain" description="NmrA-like" evidence="1">
    <location>
        <begin position="2"/>
        <end position="248"/>
    </location>
</feature>
<evidence type="ECO:0000259" key="1">
    <source>
        <dbReference type="Pfam" id="PF05368"/>
    </source>
</evidence>
<organism evidence="2 3">
    <name type="scientific">Sphingomonas echinoides</name>
    <dbReference type="NCBI Taxonomy" id="59803"/>
    <lineage>
        <taxon>Bacteria</taxon>
        <taxon>Pseudomonadati</taxon>
        <taxon>Pseudomonadota</taxon>
        <taxon>Alphaproteobacteria</taxon>
        <taxon>Sphingomonadales</taxon>
        <taxon>Sphingomonadaceae</taxon>
        <taxon>Sphingomonas</taxon>
    </lineage>
</organism>
<comment type="caution">
    <text evidence="2">The sequence shown here is derived from an EMBL/GenBank/DDBJ whole genome shotgun (WGS) entry which is preliminary data.</text>
</comment>
<dbReference type="InterPro" id="IPR008030">
    <property type="entry name" value="NmrA-like"/>
</dbReference>
<dbReference type="Gene3D" id="3.90.25.10">
    <property type="entry name" value="UDP-galactose 4-epimerase, domain 1"/>
    <property type="match status" value="1"/>
</dbReference>
<dbReference type="Gene3D" id="3.40.50.720">
    <property type="entry name" value="NAD(P)-binding Rossmann-like Domain"/>
    <property type="match status" value="1"/>
</dbReference>
<reference evidence="2 3" key="1">
    <citation type="submission" date="2023-11" db="EMBL/GenBank/DDBJ databases">
        <title>MicrobeMod: A computational toolkit for identifying prokaryotic methylation and restriction-modification with nanopore sequencing.</title>
        <authorList>
            <person name="Crits-Christoph A."/>
            <person name="Kang S.C."/>
            <person name="Lee H."/>
            <person name="Ostrov N."/>
        </authorList>
    </citation>
    <scope>NUCLEOTIDE SEQUENCE [LARGE SCALE GENOMIC DNA]</scope>
    <source>
        <strain evidence="2 3">ATCC 14820</strain>
    </source>
</reference>
<dbReference type="EMBL" id="JAWXXV010000001">
    <property type="protein sequence ID" value="MDX5986168.1"/>
    <property type="molecule type" value="Genomic_DNA"/>
</dbReference>
<dbReference type="Proteomes" id="UP001279660">
    <property type="component" value="Unassembled WGS sequence"/>
</dbReference>
<dbReference type="RefSeq" id="WP_010406638.1">
    <property type="nucleotide sequence ID" value="NZ_JAWXXV010000001.1"/>
</dbReference>
<protein>
    <submittedName>
        <fullName evidence="2">NAD(P)H-binding protein</fullName>
    </submittedName>
</protein>
<dbReference type="InterPro" id="IPR052718">
    <property type="entry name" value="NmrA-type_oxidoreductase"/>
</dbReference>
<proteinExistence type="predicted"/>
<dbReference type="PANTHER" id="PTHR47129:SF1">
    <property type="entry name" value="NMRA-LIKE DOMAIN-CONTAINING PROTEIN"/>
    <property type="match status" value="1"/>
</dbReference>
<accession>A0ABU4PSQ2</accession>
<dbReference type="PANTHER" id="PTHR47129">
    <property type="entry name" value="QUINONE OXIDOREDUCTASE 2"/>
    <property type="match status" value="1"/>
</dbReference>
<name>A0ABU4PSQ2_9SPHN</name>
<evidence type="ECO:0000313" key="2">
    <source>
        <dbReference type="EMBL" id="MDX5986168.1"/>
    </source>
</evidence>